<evidence type="ECO:0000313" key="2">
    <source>
        <dbReference type="EMBL" id="KAI0502629.1"/>
    </source>
</evidence>
<dbReference type="EMBL" id="JAGYWB010000012">
    <property type="protein sequence ID" value="KAI0502629.1"/>
    <property type="molecule type" value="Genomic_DNA"/>
</dbReference>
<evidence type="ECO:0000256" key="1">
    <source>
        <dbReference type="SAM" id="MobiDB-lite"/>
    </source>
</evidence>
<gene>
    <name evidence="2" type="ORF">KFK09_017584</name>
</gene>
<keyword evidence="3" id="KW-1185">Reference proteome</keyword>
<evidence type="ECO:0000313" key="3">
    <source>
        <dbReference type="Proteomes" id="UP000829196"/>
    </source>
</evidence>
<sequence>MARRGGLRSPPPNGGFGGRGGGKKEGKHGNHWQVLVEEEAGGGEPAAQGGRLGYPSKSPGIGRFSAAVAKGAVPLGAWEGKGIKPLGSSRPGKENVQGSAKDKALYSPMAVAMDVQVTKYTIPEGKFSPGVTSLIVKSAAVRELIMTSIGMTPPVGGKQLGGLV</sequence>
<name>A0A8T3B1P8_DENNO</name>
<dbReference type="Proteomes" id="UP000829196">
    <property type="component" value="Unassembled WGS sequence"/>
</dbReference>
<accession>A0A8T3B1P8</accession>
<proteinExistence type="predicted"/>
<feature type="region of interest" description="Disordered" evidence="1">
    <location>
        <begin position="80"/>
        <end position="101"/>
    </location>
</feature>
<comment type="caution">
    <text evidence="2">The sequence shown here is derived from an EMBL/GenBank/DDBJ whole genome shotgun (WGS) entry which is preliminary data.</text>
</comment>
<protein>
    <submittedName>
        <fullName evidence="2">Uncharacterized protein</fullName>
    </submittedName>
</protein>
<feature type="region of interest" description="Disordered" evidence="1">
    <location>
        <begin position="1"/>
        <end position="32"/>
    </location>
</feature>
<dbReference type="AlphaFoldDB" id="A0A8T3B1P8"/>
<organism evidence="2 3">
    <name type="scientific">Dendrobium nobile</name>
    <name type="common">Orchid</name>
    <dbReference type="NCBI Taxonomy" id="94219"/>
    <lineage>
        <taxon>Eukaryota</taxon>
        <taxon>Viridiplantae</taxon>
        <taxon>Streptophyta</taxon>
        <taxon>Embryophyta</taxon>
        <taxon>Tracheophyta</taxon>
        <taxon>Spermatophyta</taxon>
        <taxon>Magnoliopsida</taxon>
        <taxon>Liliopsida</taxon>
        <taxon>Asparagales</taxon>
        <taxon>Orchidaceae</taxon>
        <taxon>Epidendroideae</taxon>
        <taxon>Malaxideae</taxon>
        <taxon>Dendrobiinae</taxon>
        <taxon>Dendrobium</taxon>
    </lineage>
</organism>
<reference evidence="2" key="1">
    <citation type="journal article" date="2022" name="Front. Genet.">
        <title>Chromosome-Scale Assembly of the Dendrobium nobile Genome Provides Insights Into the Molecular Mechanism of the Biosynthesis of the Medicinal Active Ingredient of Dendrobium.</title>
        <authorList>
            <person name="Xu Q."/>
            <person name="Niu S.-C."/>
            <person name="Li K.-L."/>
            <person name="Zheng P.-J."/>
            <person name="Zhang X.-J."/>
            <person name="Jia Y."/>
            <person name="Liu Y."/>
            <person name="Niu Y.-X."/>
            <person name="Yu L.-H."/>
            <person name="Chen D.-F."/>
            <person name="Zhang G.-Q."/>
        </authorList>
    </citation>
    <scope>NUCLEOTIDE SEQUENCE</scope>
    <source>
        <tissue evidence="2">Leaf</tissue>
    </source>
</reference>